<keyword evidence="1" id="KW-0472">Membrane</keyword>
<keyword evidence="3" id="KW-1185">Reference proteome</keyword>
<keyword evidence="1" id="KW-0812">Transmembrane</keyword>
<dbReference type="Proteomes" id="UP001607302">
    <property type="component" value="Unassembled WGS sequence"/>
</dbReference>
<feature type="transmembrane region" description="Helical" evidence="1">
    <location>
        <begin position="84"/>
        <end position="102"/>
    </location>
</feature>
<keyword evidence="1" id="KW-1133">Transmembrane helix</keyword>
<evidence type="ECO:0000256" key="1">
    <source>
        <dbReference type="SAM" id="Phobius"/>
    </source>
</evidence>
<sequence>MVLCSEFFEISLCAIMMTIYPNLKIKIQNFFLSLRNSSARSALNGCSGSGSFTKAIKACITNIKIEILKLFNVKLFMFGLFNLYIKYKLGSFFLVIAAILKIESSEGSKIRQVHQ</sequence>
<dbReference type="AlphaFoldDB" id="A0ABD2A4X6"/>
<proteinExistence type="predicted"/>
<accession>A0ABD2A4X6</accession>
<gene>
    <name evidence="2" type="ORF">V1478_015381</name>
</gene>
<name>A0ABD2A4X6_VESSQ</name>
<protein>
    <submittedName>
        <fullName evidence="2">Cullin-3</fullName>
    </submittedName>
</protein>
<evidence type="ECO:0000313" key="2">
    <source>
        <dbReference type="EMBL" id="KAL2715683.1"/>
    </source>
</evidence>
<comment type="caution">
    <text evidence="2">The sequence shown here is derived from an EMBL/GenBank/DDBJ whole genome shotgun (WGS) entry which is preliminary data.</text>
</comment>
<organism evidence="2 3">
    <name type="scientific">Vespula squamosa</name>
    <name type="common">Southern yellow jacket</name>
    <name type="synonym">Wasp</name>
    <dbReference type="NCBI Taxonomy" id="30214"/>
    <lineage>
        <taxon>Eukaryota</taxon>
        <taxon>Metazoa</taxon>
        <taxon>Ecdysozoa</taxon>
        <taxon>Arthropoda</taxon>
        <taxon>Hexapoda</taxon>
        <taxon>Insecta</taxon>
        <taxon>Pterygota</taxon>
        <taxon>Neoptera</taxon>
        <taxon>Endopterygota</taxon>
        <taxon>Hymenoptera</taxon>
        <taxon>Apocrita</taxon>
        <taxon>Aculeata</taxon>
        <taxon>Vespoidea</taxon>
        <taxon>Vespidae</taxon>
        <taxon>Vespinae</taxon>
        <taxon>Vespula</taxon>
    </lineage>
</organism>
<dbReference type="EMBL" id="JAUDFV010000155">
    <property type="protein sequence ID" value="KAL2715683.1"/>
    <property type="molecule type" value="Genomic_DNA"/>
</dbReference>
<reference evidence="2 3" key="1">
    <citation type="journal article" date="2024" name="Ann. Entomol. Soc. Am.">
        <title>Genomic analyses of the southern and eastern yellowjacket wasps (Hymenoptera: Vespidae) reveal evolutionary signatures of social life.</title>
        <authorList>
            <person name="Catto M.A."/>
            <person name="Caine P.B."/>
            <person name="Orr S.E."/>
            <person name="Hunt B.G."/>
            <person name="Goodisman M.A.D."/>
        </authorList>
    </citation>
    <scope>NUCLEOTIDE SEQUENCE [LARGE SCALE GENOMIC DNA]</scope>
    <source>
        <strain evidence="2">233</strain>
        <tissue evidence="2">Head and thorax</tissue>
    </source>
</reference>
<evidence type="ECO:0000313" key="3">
    <source>
        <dbReference type="Proteomes" id="UP001607302"/>
    </source>
</evidence>